<dbReference type="InterPro" id="IPR006204">
    <property type="entry name" value="GHMP_kinase_N_dom"/>
</dbReference>
<keyword evidence="4 11" id="KW-0418">Kinase</keyword>
<keyword evidence="3" id="KW-0547">Nucleotide-binding</keyword>
<dbReference type="Gene3D" id="3.30.70.890">
    <property type="entry name" value="GHMP kinase, C-terminal domain"/>
    <property type="match status" value="1"/>
</dbReference>
<dbReference type="AlphaFoldDB" id="A0A022KVG4"/>
<dbReference type="GO" id="GO:0005524">
    <property type="term" value="F:ATP binding"/>
    <property type="evidence" value="ECO:0007669"/>
    <property type="project" value="UniProtKB-KW"/>
</dbReference>
<dbReference type="EMBL" id="AORC01000013">
    <property type="protein sequence ID" value="EYT48647.1"/>
    <property type="molecule type" value="Genomic_DNA"/>
</dbReference>
<evidence type="ECO:0000259" key="9">
    <source>
        <dbReference type="Pfam" id="PF08544"/>
    </source>
</evidence>
<dbReference type="GO" id="GO:0006012">
    <property type="term" value="P:galactose metabolic process"/>
    <property type="evidence" value="ECO:0007669"/>
    <property type="project" value="UniProtKB-KW"/>
</dbReference>
<comment type="similarity">
    <text evidence="1">Belongs to the GHMP kinase family. GalK subfamily.</text>
</comment>
<evidence type="ECO:0000256" key="5">
    <source>
        <dbReference type="ARBA" id="ARBA00022840"/>
    </source>
</evidence>
<evidence type="ECO:0000256" key="4">
    <source>
        <dbReference type="ARBA" id="ARBA00022777"/>
    </source>
</evidence>
<evidence type="ECO:0000259" key="10">
    <source>
        <dbReference type="Pfam" id="PF10509"/>
    </source>
</evidence>
<dbReference type="SUPFAM" id="SSF54211">
    <property type="entry name" value="Ribosomal protein S5 domain 2-like"/>
    <property type="match status" value="1"/>
</dbReference>
<name>A0A022KVG4_9MICO</name>
<protein>
    <submittedName>
        <fullName evidence="11">Galactokinase</fullName>
    </submittedName>
</protein>
<dbReference type="SUPFAM" id="SSF55060">
    <property type="entry name" value="GHMP Kinase, C-terminal domain"/>
    <property type="match status" value="1"/>
</dbReference>
<evidence type="ECO:0000313" key="12">
    <source>
        <dbReference type="Proteomes" id="UP000019754"/>
    </source>
</evidence>
<keyword evidence="12" id="KW-1185">Reference proteome</keyword>
<dbReference type="STRING" id="1249481.D641_0110550"/>
<dbReference type="HOGENOM" id="CLU_055242_0_0_11"/>
<dbReference type="Gene3D" id="3.30.230.10">
    <property type="match status" value="1"/>
</dbReference>
<organism evidence="11 12">
    <name type="scientific">Brachybacterium muris UCD-AY4</name>
    <dbReference type="NCBI Taxonomy" id="1249481"/>
    <lineage>
        <taxon>Bacteria</taxon>
        <taxon>Bacillati</taxon>
        <taxon>Actinomycetota</taxon>
        <taxon>Actinomycetes</taxon>
        <taxon>Micrococcales</taxon>
        <taxon>Dermabacteraceae</taxon>
        <taxon>Brachybacterium</taxon>
    </lineage>
</organism>
<dbReference type="PRINTS" id="PR00959">
    <property type="entry name" value="MEVGALKINASE"/>
</dbReference>
<evidence type="ECO:0000256" key="7">
    <source>
        <dbReference type="SAM" id="MobiDB-lite"/>
    </source>
</evidence>
<comment type="caution">
    <text evidence="11">The sequence shown here is derived from an EMBL/GenBank/DDBJ whole genome shotgun (WGS) entry which is preliminary data.</text>
</comment>
<evidence type="ECO:0000256" key="2">
    <source>
        <dbReference type="ARBA" id="ARBA00022679"/>
    </source>
</evidence>
<keyword evidence="6" id="KW-0119">Carbohydrate metabolism</keyword>
<evidence type="ECO:0000256" key="3">
    <source>
        <dbReference type="ARBA" id="ARBA00022741"/>
    </source>
</evidence>
<keyword evidence="2" id="KW-0808">Transferase</keyword>
<feature type="domain" description="Galactokinase N-terminal" evidence="10">
    <location>
        <begin position="46"/>
        <end position="83"/>
    </location>
</feature>
<evidence type="ECO:0000259" key="8">
    <source>
        <dbReference type="Pfam" id="PF00288"/>
    </source>
</evidence>
<evidence type="ECO:0000256" key="6">
    <source>
        <dbReference type="ARBA" id="ARBA00023144"/>
    </source>
</evidence>
<dbReference type="Proteomes" id="UP000019754">
    <property type="component" value="Unassembled WGS sequence"/>
</dbReference>
<sequence length="452" mass="47780">MSAGPGAVGIAHHGPVGDPEPARPEPAAGEGDLFELLSEGARPRQETAWFVPGRIEVLGKHTDYAGGRSLLAAVDRGHTVTARRREDRLIVVTSGAAEDEVVLDLAAPGAHDDDGSGHWSGYVRTVVDRLDANFPGRLVGADITITSTLPLAAGMSSSSALVVGLALALIDLTGIAAEPAFRAAITSPEQLGEYLGTVENGQTYASLGGHRGVGTFGGSEDHTSMLCGRSDALVQYSFCPVRHERTVPFPQDLALVVAVSGIDAAKTGAARDAYNRVSLAAWELIDRWRVDTGRRDDRVLADALASGVAARGRLVEYAGDDEYLRGRLEQFIAESERLVPAAALALEERDLEELGRLVDESQRGAEEGLGNQVPETVDLQRIARELGAHAASAFGAGFGGSVWALVPTESAEQFAQQWVDLYRTRHPHAAGRSSVLVTRPGSCAHRVDVQPG</sequence>
<dbReference type="Pfam" id="PF10509">
    <property type="entry name" value="GalKase_gal_bdg"/>
    <property type="match status" value="1"/>
</dbReference>
<dbReference type="InterPro" id="IPR020568">
    <property type="entry name" value="Ribosomal_Su5_D2-typ_SF"/>
</dbReference>
<dbReference type="Pfam" id="PF00288">
    <property type="entry name" value="GHMP_kinases_N"/>
    <property type="match status" value="1"/>
</dbReference>
<evidence type="ECO:0000313" key="11">
    <source>
        <dbReference type="EMBL" id="EYT48647.1"/>
    </source>
</evidence>
<feature type="region of interest" description="Disordered" evidence="7">
    <location>
        <begin position="1"/>
        <end position="29"/>
    </location>
</feature>
<accession>A0A022KVG4</accession>
<dbReference type="PROSITE" id="PS00627">
    <property type="entry name" value="GHMP_KINASES_ATP"/>
    <property type="match status" value="1"/>
</dbReference>
<dbReference type="Pfam" id="PF08544">
    <property type="entry name" value="GHMP_kinases_C"/>
    <property type="match status" value="1"/>
</dbReference>
<gene>
    <name evidence="11" type="ORF">D641_0110550</name>
</gene>
<dbReference type="GO" id="GO:0005829">
    <property type="term" value="C:cytosol"/>
    <property type="evidence" value="ECO:0007669"/>
    <property type="project" value="TreeGrafter"/>
</dbReference>
<proteinExistence type="inferred from homology"/>
<feature type="domain" description="GHMP kinase N-terminal" evidence="8">
    <location>
        <begin position="122"/>
        <end position="176"/>
    </location>
</feature>
<dbReference type="GO" id="GO:0004335">
    <property type="term" value="F:galactokinase activity"/>
    <property type="evidence" value="ECO:0007669"/>
    <property type="project" value="InterPro"/>
</dbReference>
<dbReference type="InterPro" id="IPR000705">
    <property type="entry name" value="Galactokinase"/>
</dbReference>
<keyword evidence="6" id="KW-0299">Galactose metabolism</keyword>
<dbReference type="InterPro" id="IPR019539">
    <property type="entry name" value="GalKase_N"/>
</dbReference>
<feature type="domain" description="GHMP kinase C-terminal" evidence="9">
    <location>
        <begin position="345"/>
        <end position="420"/>
    </location>
</feature>
<dbReference type="RefSeq" id="WP_017824747.1">
    <property type="nucleotide sequence ID" value="NZ_KB403092.1"/>
</dbReference>
<dbReference type="PANTHER" id="PTHR10457">
    <property type="entry name" value="MEVALONATE KINASE/GALACTOKINASE"/>
    <property type="match status" value="1"/>
</dbReference>
<dbReference type="InterPro" id="IPR006203">
    <property type="entry name" value="GHMP_knse_ATP-bd_CS"/>
</dbReference>
<dbReference type="PANTHER" id="PTHR10457:SF7">
    <property type="entry name" value="GALACTOKINASE-RELATED"/>
    <property type="match status" value="1"/>
</dbReference>
<dbReference type="InterPro" id="IPR006206">
    <property type="entry name" value="Mevalonate/galactokinase"/>
</dbReference>
<dbReference type="InterPro" id="IPR013750">
    <property type="entry name" value="GHMP_kinase_C_dom"/>
</dbReference>
<evidence type="ECO:0000256" key="1">
    <source>
        <dbReference type="ARBA" id="ARBA00006566"/>
    </source>
</evidence>
<dbReference type="PIRSF" id="PIRSF000530">
    <property type="entry name" value="Galactokinase"/>
    <property type="match status" value="1"/>
</dbReference>
<dbReference type="PRINTS" id="PR00473">
    <property type="entry name" value="GALCTOKINASE"/>
</dbReference>
<keyword evidence="5" id="KW-0067">ATP-binding</keyword>
<dbReference type="InterPro" id="IPR036554">
    <property type="entry name" value="GHMP_kinase_C_sf"/>
</dbReference>
<dbReference type="InterPro" id="IPR014721">
    <property type="entry name" value="Ribsml_uS5_D2-typ_fold_subgr"/>
</dbReference>
<reference evidence="11 12" key="1">
    <citation type="journal article" date="2013" name="Genome Announc.">
        <title>Draft genome sequence of an Actinobacterium, Brachybacterium muris strain UCD-AY4.</title>
        <authorList>
            <person name="Lo J.R."/>
            <person name="Lang J.M."/>
            <person name="Darling A.E."/>
            <person name="Eisen J.A."/>
            <person name="Coil D.A."/>
        </authorList>
    </citation>
    <scope>NUCLEOTIDE SEQUENCE [LARGE SCALE GENOMIC DNA]</scope>
    <source>
        <strain evidence="11 12">UCD-AY4</strain>
    </source>
</reference>